<feature type="region of interest" description="Disordered" evidence="5">
    <location>
        <begin position="47"/>
        <end position="72"/>
    </location>
</feature>
<dbReference type="Gene3D" id="3.30.40.10">
    <property type="entry name" value="Zinc/RING finger domain, C3HC4 (zinc finger)"/>
    <property type="match status" value="1"/>
</dbReference>
<name>A0A2P6N9E2_9EUKA</name>
<dbReference type="PANTHER" id="PTHR21319:SF0">
    <property type="entry name" value="AND RING FINGER DOMAIN PROTEIN, PUTATIVE (AFU_ORTHOLOGUE AFUA_1G08900)-RELATED"/>
    <property type="match status" value="1"/>
</dbReference>
<dbReference type="OrthoDB" id="411372at2759"/>
<dbReference type="SUPFAM" id="SSF161245">
    <property type="entry name" value="Zinc hairpin stack"/>
    <property type="match status" value="1"/>
</dbReference>
<accession>A0A2P6N9E2</accession>
<proteinExistence type="predicted"/>
<dbReference type="PROSITE" id="PS51270">
    <property type="entry name" value="ZF_CTCHY"/>
    <property type="match status" value="1"/>
</dbReference>
<evidence type="ECO:0000313" key="9">
    <source>
        <dbReference type="EMBL" id="PRP80561.1"/>
    </source>
</evidence>
<dbReference type="EMBL" id="MDYQ01000145">
    <property type="protein sequence ID" value="PRP80561.1"/>
    <property type="molecule type" value="Genomic_DNA"/>
</dbReference>
<gene>
    <name evidence="9" type="ORF">PROFUN_11874</name>
</gene>
<evidence type="ECO:0000256" key="4">
    <source>
        <dbReference type="PROSITE-ProRule" id="PRU00601"/>
    </source>
</evidence>
<dbReference type="InterPro" id="IPR008913">
    <property type="entry name" value="Znf_CHY"/>
</dbReference>
<dbReference type="InterPro" id="IPR013083">
    <property type="entry name" value="Znf_RING/FYVE/PHD"/>
</dbReference>
<comment type="caution">
    <text evidence="9">The sequence shown here is derived from an EMBL/GenBank/DDBJ whole genome shotgun (WGS) entry which is preliminary data.</text>
</comment>
<reference evidence="9 10" key="1">
    <citation type="journal article" date="2018" name="Genome Biol. Evol.">
        <title>Multiple Roots of Fruiting Body Formation in Amoebozoa.</title>
        <authorList>
            <person name="Hillmann F."/>
            <person name="Forbes G."/>
            <person name="Novohradska S."/>
            <person name="Ferling I."/>
            <person name="Riege K."/>
            <person name="Groth M."/>
            <person name="Westermann M."/>
            <person name="Marz M."/>
            <person name="Spaller T."/>
            <person name="Winckler T."/>
            <person name="Schaap P."/>
            <person name="Glockner G."/>
        </authorList>
    </citation>
    <scope>NUCLEOTIDE SEQUENCE [LARGE SCALE GENOMIC DNA]</scope>
    <source>
        <strain evidence="9 10">Jena</strain>
    </source>
</reference>
<dbReference type="InterPro" id="IPR039512">
    <property type="entry name" value="RCHY1_zinc-ribbon"/>
</dbReference>
<dbReference type="Proteomes" id="UP000241769">
    <property type="component" value="Unassembled WGS sequence"/>
</dbReference>
<evidence type="ECO:0000259" key="6">
    <source>
        <dbReference type="PROSITE" id="PS50089"/>
    </source>
</evidence>
<protein>
    <submittedName>
        <fullName evidence="9">CHY and CTCHY and RING-type zinc finger protein</fullName>
    </submittedName>
</protein>
<feature type="domain" description="CHY-type" evidence="7">
    <location>
        <begin position="74"/>
        <end position="142"/>
    </location>
</feature>
<organism evidence="9 10">
    <name type="scientific">Planoprotostelium fungivorum</name>
    <dbReference type="NCBI Taxonomy" id="1890364"/>
    <lineage>
        <taxon>Eukaryota</taxon>
        <taxon>Amoebozoa</taxon>
        <taxon>Evosea</taxon>
        <taxon>Variosea</taxon>
        <taxon>Cavosteliida</taxon>
        <taxon>Cavosteliaceae</taxon>
        <taxon>Planoprotostelium</taxon>
    </lineage>
</organism>
<dbReference type="GO" id="GO:0006511">
    <property type="term" value="P:ubiquitin-dependent protein catabolic process"/>
    <property type="evidence" value="ECO:0007669"/>
    <property type="project" value="TreeGrafter"/>
</dbReference>
<dbReference type="GO" id="GO:0008270">
    <property type="term" value="F:zinc ion binding"/>
    <property type="evidence" value="ECO:0007669"/>
    <property type="project" value="UniProtKB-KW"/>
</dbReference>
<dbReference type="GO" id="GO:0005634">
    <property type="term" value="C:nucleus"/>
    <property type="evidence" value="ECO:0007669"/>
    <property type="project" value="TreeGrafter"/>
</dbReference>
<keyword evidence="10" id="KW-1185">Reference proteome</keyword>
<dbReference type="Pfam" id="PF14599">
    <property type="entry name" value="zinc_ribbon_6"/>
    <property type="match status" value="1"/>
</dbReference>
<dbReference type="InterPro" id="IPR037275">
    <property type="entry name" value="Znf_CTCHY_sf"/>
</dbReference>
<feature type="region of interest" description="Disordered" evidence="5">
    <location>
        <begin position="375"/>
        <end position="416"/>
    </location>
</feature>
<dbReference type="CDD" id="cd16464">
    <property type="entry name" value="RING-H2_Pirh2-like"/>
    <property type="match status" value="1"/>
</dbReference>
<feature type="compositionally biased region" description="Acidic residues" evidence="5">
    <location>
        <begin position="377"/>
        <end position="397"/>
    </location>
</feature>
<keyword evidence="1" id="KW-0479">Metal-binding</keyword>
<keyword evidence="3" id="KW-0862">Zinc</keyword>
<feature type="domain" description="CTCHY-type" evidence="8">
    <location>
        <begin position="144"/>
        <end position="222"/>
    </location>
</feature>
<dbReference type="InterPro" id="IPR017921">
    <property type="entry name" value="Znf_CTCHY"/>
</dbReference>
<evidence type="ECO:0000259" key="7">
    <source>
        <dbReference type="PROSITE" id="PS51266"/>
    </source>
</evidence>
<dbReference type="Pfam" id="PF13639">
    <property type="entry name" value="zf-RING_2"/>
    <property type="match status" value="1"/>
</dbReference>
<dbReference type="Gene3D" id="2.20.28.10">
    <property type="match status" value="1"/>
</dbReference>
<dbReference type="GO" id="GO:0016567">
    <property type="term" value="P:protein ubiquitination"/>
    <property type="evidence" value="ECO:0007669"/>
    <property type="project" value="TreeGrafter"/>
</dbReference>
<dbReference type="SUPFAM" id="SSF161219">
    <property type="entry name" value="CHY zinc finger-like"/>
    <property type="match status" value="1"/>
</dbReference>
<dbReference type="PANTHER" id="PTHR21319">
    <property type="entry name" value="RING FINGER AND CHY ZINC FINGER DOMAIN-CONTAINING PROTEIN 1"/>
    <property type="match status" value="1"/>
</dbReference>
<keyword evidence="2 4" id="KW-0863">Zinc-finger</keyword>
<evidence type="ECO:0000256" key="5">
    <source>
        <dbReference type="SAM" id="MobiDB-lite"/>
    </source>
</evidence>
<feature type="compositionally biased region" description="Polar residues" evidence="5">
    <location>
        <begin position="15"/>
        <end position="28"/>
    </location>
</feature>
<dbReference type="PROSITE" id="PS51266">
    <property type="entry name" value="ZF_CHY"/>
    <property type="match status" value="1"/>
</dbReference>
<dbReference type="InterPro" id="IPR001841">
    <property type="entry name" value="Znf_RING"/>
</dbReference>
<dbReference type="GO" id="GO:0061630">
    <property type="term" value="F:ubiquitin protein ligase activity"/>
    <property type="evidence" value="ECO:0007669"/>
    <property type="project" value="TreeGrafter"/>
</dbReference>
<dbReference type="AlphaFoldDB" id="A0A2P6N9E2"/>
<evidence type="ECO:0000313" key="10">
    <source>
        <dbReference type="Proteomes" id="UP000241769"/>
    </source>
</evidence>
<feature type="compositionally biased region" description="Acidic residues" evidence="5">
    <location>
        <begin position="404"/>
        <end position="416"/>
    </location>
</feature>
<dbReference type="PROSITE" id="PS50089">
    <property type="entry name" value="ZF_RING_2"/>
    <property type="match status" value="1"/>
</dbReference>
<evidence type="ECO:0000256" key="2">
    <source>
        <dbReference type="ARBA" id="ARBA00022771"/>
    </source>
</evidence>
<dbReference type="SUPFAM" id="SSF57850">
    <property type="entry name" value="RING/U-box"/>
    <property type="match status" value="1"/>
</dbReference>
<dbReference type="Pfam" id="PF05495">
    <property type="entry name" value="zf-CHY"/>
    <property type="match status" value="1"/>
</dbReference>
<feature type="compositionally biased region" description="Basic and acidic residues" evidence="5">
    <location>
        <begin position="1"/>
        <end position="10"/>
    </location>
</feature>
<dbReference type="FunCoup" id="A0A2P6N9E2">
    <property type="interactions" value="382"/>
</dbReference>
<feature type="domain" description="RING-type" evidence="6">
    <location>
        <begin position="223"/>
        <end position="266"/>
    </location>
</feature>
<dbReference type="InterPro" id="IPR037274">
    <property type="entry name" value="Znf_CHY_sf"/>
</dbReference>
<feature type="region of interest" description="Disordered" evidence="5">
    <location>
        <begin position="1"/>
        <end position="28"/>
    </location>
</feature>
<evidence type="ECO:0000256" key="1">
    <source>
        <dbReference type="ARBA" id="ARBA00022723"/>
    </source>
</evidence>
<evidence type="ECO:0000256" key="3">
    <source>
        <dbReference type="ARBA" id="ARBA00022833"/>
    </source>
</evidence>
<dbReference type="SMART" id="SM00184">
    <property type="entry name" value="RING"/>
    <property type="match status" value="1"/>
</dbReference>
<evidence type="ECO:0000259" key="8">
    <source>
        <dbReference type="PROSITE" id="PS51270"/>
    </source>
</evidence>
<dbReference type="InParanoid" id="A0A2P6N9E2"/>
<sequence>MDSEAIEREKRRLIRQTQTDQSLTGSQKAFRTRLFMSGQNYEEVLKHEETEMARQQREKEEAEKKREWLPPTEKDNEEMGCSHYPLGLKVRAACCGQFFPCRVCHDETVTDHKIDRHAVTEMLCMHCNKLQPVAKDCKYCGKDLGRYYCDICKFHDDTPNRDIFHCADCGICRRGERNFCEHLLTLFTGKTDEYFHCQVCNMCMSVSKRGGHTCVPNTMKNDCVVCGLDLFQSRAAVEVLSCGHLLHSKCFKQMINSYHFACPICKKSMMDMSRAWRTMDLEVASQPMPREFVDAKQKMLCNDCGEKAEVNFHFVGLKCPKCNGYNTSALERTGRWPTQEEMISASEQITAMRMRRRAEAVPVEVTNIETMLLQDAEAQEELNDDEMQDEEEDEDGEMIAWSPSDEESDEDDSTAN</sequence>
<dbReference type="STRING" id="1890364.A0A2P6N9E2"/>